<feature type="transmembrane region" description="Helical" evidence="6">
    <location>
        <begin position="302"/>
        <end position="327"/>
    </location>
</feature>
<organism evidence="7 8">
    <name type="scientific">Desulfallas thermosapovorans DSM 6562</name>
    <dbReference type="NCBI Taxonomy" id="1121431"/>
    <lineage>
        <taxon>Bacteria</taxon>
        <taxon>Bacillati</taxon>
        <taxon>Bacillota</taxon>
        <taxon>Clostridia</taxon>
        <taxon>Eubacteriales</taxon>
        <taxon>Desulfallaceae</taxon>
        <taxon>Desulfallas</taxon>
    </lineage>
</organism>
<evidence type="ECO:0000313" key="7">
    <source>
        <dbReference type="EMBL" id="TYO96453.1"/>
    </source>
</evidence>
<evidence type="ECO:0000256" key="3">
    <source>
        <dbReference type="ARBA" id="ARBA00022692"/>
    </source>
</evidence>
<evidence type="ECO:0000313" key="8">
    <source>
        <dbReference type="Proteomes" id="UP000323166"/>
    </source>
</evidence>
<dbReference type="InterPro" id="IPR050833">
    <property type="entry name" value="Poly_Biosynth_Transport"/>
</dbReference>
<keyword evidence="5 6" id="KW-0472">Membrane</keyword>
<proteinExistence type="predicted"/>
<feature type="transmembrane region" description="Helical" evidence="6">
    <location>
        <begin position="90"/>
        <end position="113"/>
    </location>
</feature>
<protein>
    <submittedName>
        <fullName evidence="7">O-antigen/teichoic acid export membrane protein</fullName>
    </submittedName>
</protein>
<dbReference type="RefSeq" id="WP_166510967.1">
    <property type="nucleotide sequence ID" value="NZ_VNHM01000004.1"/>
</dbReference>
<gene>
    <name evidence="7" type="ORF">LX24_00920</name>
</gene>
<feature type="transmembrane region" description="Helical" evidence="6">
    <location>
        <begin position="12"/>
        <end position="37"/>
    </location>
</feature>
<sequence length="498" mass="55157">MRTRKALYNTAASLALQAITIICGFIVPRLIIGSFGSSVNGLVYSIKQFLGYITLLEFGVGGVVRAALYKPLADHDLNSINGIVKATENLFRVIALVFVGYSLLVAGLFPFLVGNEFEWLFTFILVLIIGAGTFVQYYFGITYQVLLQADQKRYIASLTQILATVCSTILVVILVKQGAGIHMVMLGSAVVFITRPILLSIYVRSKYKITSRCTADQRAIKQRWDGLGHHLAYFLHRHTDVVVLTLFTNTREVSVYSIYYMVVSGIEKIMTTFSSGLEAGFGNMIAKKETVALNANFRLYEFISFTVTTIFFTSAALLVLPFVSVYTGGITDANYHRPAFAYILIMAEAVYCIRLPYHSVTLAAGHFKQTRNGAFAEAAINIILSIALVIQYGLMGVAIATLCAMLFRTIQYAIYLSNNVLHRSIRLFIKRCAVNILAAAAIVLLAQLLPAMHIDSYLRWCLYACEIMFVATTVTLGINGIFYARDLKNIAAVARRLL</sequence>
<name>A0A5S4ZWH7_9FIRM</name>
<dbReference type="GO" id="GO:0005886">
    <property type="term" value="C:plasma membrane"/>
    <property type="evidence" value="ECO:0007669"/>
    <property type="project" value="UniProtKB-SubCell"/>
</dbReference>
<keyword evidence="8" id="KW-1185">Reference proteome</keyword>
<feature type="transmembrane region" description="Helical" evidence="6">
    <location>
        <begin position="427"/>
        <end position="449"/>
    </location>
</feature>
<dbReference type="Proteomes" id="UP000323166">
    <property type="component" value="Unassembled WGS sequence"/>
</dbReference>
<keyword evidence="2" id="KW-1003">Cell membrane</keyword>
<dbReference type="EMBL" id="VNHM01000004">
    <property type="protein sequence ID" value="TYO96453.1"/>
    <property type="molecule type" value="Genomic_DNA"/>
</dbReference>
<accession>A0A5S4ZWH7</accession>
<dbReference type="PANTHER" id="PTHR30250">
    <property type="entry name" value="PST FAMILY PREDICTED COLANIC ACID TRANSPORTER"/>
    <property type="match status" value="1"/>
</dbReference>
<keyword evidence="4 6" id="KW-1133">Transmembrane helix</keyword>
<feature type="transmembrane region" description="Helical" evidence="6">
    <location>
        <begin position="153"/>
        <end position="175"/>
    </location>
</feature>
<evidence type="ECO:0000256" key="1">
    <source>
        <dbReference type="ARBA" id="ARBA00004651"/>
    </source>
</evidence>
<evidence type="ECO:0000256" key="2">
    <source>
        <dbReference type="ARBA" id="ARBA00022475"/>
    </source>
</evidence>
<comment type="subcellular location">
    <subcellularLocation>
        <location evidence="1">Cell membrane</location>
        <topology evidence="1">Multi-pass membrane protein</topology>
    </subcellularLocation>
</comment>
<evidence type="ECO:0000256" key="5">
    <source>
        <dbReference type="ARBA" id="ARBA00023136"/>
    </source>
</evidence>
<keyword evidence="3 6" id="KW-0812">Transmembrane</keyword>
<dbReference type="AlphaFoldDB" id="A0A5S4ZWH7"/>
<comment type="caution">
    <text evidence="7">The sequence shown here is derived from an EMBL/GenBank/DDBJ whole genome shotgun (WGS) entry which is preliminary data.</text>
</comment>
<feature type="transmembrane region" description="Helical" evidence="6">
    <location>
        <begin position="181"/>
        <end position="203"/>
    </location>
</feature>
<reference evidence="7 8" key="1">
    <citation type="submission" date="2019-07" db="EMBL/GenBank/DDBJ databases">
        <title>Genomic Encyclopedia of Type Strains, Phase I: the one thousand microbial genomes (KMG-I) project.</title>
        <authorList>
            <person name="Kyrpides N."/>
        </authorList>
    </citation>
    <scope>NUCLEOTIDE SEQUENCE [LARGE SCALE GENOMIC DNA]</scope>
    <source>
        <strain evidence="7 8">DSM 6562</strain>
    </source>
</reference>
<feature type="transmembrane region" description="Helical" evidence="6">
    <location>
        <begin position="49"/>
        <end position="69"/>
    </location>
</feature>
<feature type="transmembrane region" description="Helical" evidence="6">
    <location>
        <begin position="378"/>
        <end position="407"/>
    </location>
</feature>
<feature type="transmembrane region" description="Helical" evidence="6">
    <location>
        <begin position="339"/>
        <end position="357"/>
    </location>
</feature>
<dbReference type="PANTHER" id="PTHR30250:SF26">
    <property type="entry name" value="PSMA PROTEIN"/>
    <property type="match status" value="1"/>
</dbReference>
<feature type="transmembrane region" description="Helical" evidence="6">
    <location>
        <begin position="461"/>
        <end position="484"/>
    </location>
</feature>
<feature type="transmembrane region" description="Helical" evidence="6">
    <location>
        <begin position="119"/>
        <end position="141"/>
    </location>
</feature>
<evidence type="ECO:0000256" key="4">
    <source>
        <dbReference type="ARBA" id="ARBA00022989"/>
    </source>
</evidence>
<evidence type="ECO:0000256" key="6">
    <source>
        <dbReference type="SAM" id="Phobius"/>
    </source>
</evidence>